<keyword evidence="2" id="KW-1185">Reference proteome</keyword>
<sequence>MQFGFSGLKFTTTLWQILLSEWNNPRDYSSEVLAEQRRYYNNHVAIYVDMLALERNSQPPVLTFQNYHNLNKVSIVVYAEFRSNLGACTDMYQYHIPYSYSIYIKVDNDLILVSKTTSLPTNMKL</sequence>
<organism evidence="1 2">
    <name type="scientific">Dryococelus australis</name>
    <dbReference type="NCBI Taxonomy" id="614101"/>
    <lineage>
        <taxon>Eukaryota</taxon>
        <taxon>Metazoa</taxon>
        <taxon>Ecdysozoa</taxon>
        <taxon>Arthropoda</taxon>
        <taxon>Hexapoda</taxon>
        <taxon>Insecta</taxon>
        <taxon>Pterygota</taxon>
        <taxon>Neoptera</taxon>
        <taxon>Polyneoptera</taxon>
        <taxon>Phasmatodea</taxon>
        <taxon>Verophasmatodea</taxon>
        <taxon>Anareolatae</taxon>
        <taxon>Phasmatidae</taxon>
        <taxon>Eurycanthinae</taxon>
        <taxon>Dryococelus</taxon>
    </lineage>
</organism>
<accession>A0ABQ9I790</accession>
<evidence type="ECO:0000313" key="2">
    <source>
        <dbReference type="Proteomes" id="UP001159363"/>
    </source>
</evidence>
<evidence type="ECO:0000313" key="1">
    <source>
        <dbReference type="EMBL" id="KAJ8892516.1"/>
    </source>
</evidence>
<dbReference type="Proteomes" id="UP001159363">
    <property type="component" value="Chromosome 2"/>
</dbReference>
<protein>
    <submittedName>
        <fullName evidence="1">Uncharacterized protein</fullName>
    </submittedName>
</protein>
<reference evidence="1 2" key="1">
    <citation type="submission" date="2023-02" db="EMBL/GenBank/DDBJ databases">
        <title>LHISI_Scaffold_Assembly.</title>
        <authorList>
            <person name="Stuart O.P."/>
            <person name="Cleave R."/>
            <person name="Magrath M.J.L."/>
            <person name="Mikheyev A.S."/>
        </authorList>
    </citation>
    <scope>NUCLEOTIDE SEQUENCE [LARGE SCALE GENOMIC DNA]</scope>
    <source>
        <strain evidence="1">Daus_M_001</strain>
        <tissue evidence="1">Leg muscle</tissue>
    </source>
</reference>
<proteinExistence type="predicted"/>
<comment type="caution">
    <text evidence="1">The sequence shown here is derived from an EMBL/GenBank/DDBJ whole genome shotgun (WGS) entry which is preliminary data.</text>
</comment>
<name>A0ABQ9I790_9NEOP</name>
<dbReference type="EMBL" id="JARBHB010000002">
    <property type="protein sequence ID" value="KAJ8892516.1"/>
    <property type="molecule type" value="Genomic_DNA"/>
</dbReference>
<gene>
    <name evidence="1" type="ORF">PR048_005097</name>
</gene>